<sequence length="319" mass="34771">MSQHAVKAHSLLGAFVADAASLGLHWLYDVERIHHVTQEQHDSAAFVPLTPSYFEGVPAYFAHANRRDGQFTQYGENLHLALQHLLAHDKHLKMEEFQQAFAAHFGAGGTYNGYIDRPTRGTLENIANEKLTPSGVDDDQLPALSKIPAVLFAYDQSDQMQDQVEAIIRSTNDNEESVAYGFVFADLLDRVVNGEDLQDALAAATDSAHPDIQSKLKAALEATETDSVSYGETTGRACHLEMGVPLSFHILKSTASYREAIEINILAGGDSAGRSILIGAVLGAIHGLDTEKGIPLSWILKVQNNAHLWQECCELTGHS</sequence>
<geneLocation type="plasmid" evidence="1 2">
    <name>pAb134-02</name>
</geneLocation>
<dbReference type="EMBL" id="CP074128">
    <property type="protein sequence ID" value="QUS58854.1"/>
    <property type="molecule type" value="Genomic_DNA"/>
</dbReference>
<dbReference type="PANTHER" id="PTHR16222:SF17">
    <property type="entry name" value="SELENOPROTEIN J"/>
    <property type="match status" value="1"/>
</dbReference>
<dbReference type="Pfam" id="PF03747">
    <property type="entry name" value="ADP_ribosyl_GH"/>
    <property type="match status" value="1"/>
</dbReference>
<name>A0ABX8AZ23_9HYPH</name>
<accession>A0ABX8AZ23</accession>
<protein>
    <submittedName>
        <fullName evidence="1">ADP-ribosylglycohydrolase family protein</fullName>
    </submittedName>
</protein>
<dbReference type="SUPFAM" id="SSF101478">
    <property type="entry name" value="ADP-ribosylglycohydrolase"/>
    <property type="match status" value="1"/>
</dbReference>
<evidence type="ECO:0000313" key="2">
    <source>
        <dbReference type="Proteomes" id="UP000680706"/>
    </source>
</evidence>
<organism evidence="1 2">
    <name type="scientific">Pseudovibrio brasiliensis</name>
    <dbReference type="NCBI Taxonomy" id="1898042"/>
    <lineage>
        <taxon>Bacteria</taxon>
        <taxon>Pseudomonadati</taxon>
        <taxon>Pseudomonadota</taxon>
        <taxon>Alphaproteobacteria</taxon>
        <taxon>Hyphomicrobiales</taxon>
        <taxon>Stappiaceae</taxon>
        <taxon>Pseudovibrio</taxon>
    </lineage>
</organism>
<dbReference type="PANTHER" id="PTHR16222">
    <property type="entry name" value="ADP-RIBOSYLGLYCOHYDROLASE"/>
    <property type="match status" value="1"/>
</dbReference>
<gene>
    <name evidence="1" type="ORF">KGB56_24295</name>
</gene>
<dbReference type="InterPro" id="IPR050792">
    <property type="entry name" value="ADP-ribosylglycohydrolase"/>
</dbReference>
<dbReference type="InterPro" id="IPR036705">
    <property type="entry name" value="Ribosyl_crysJ1_sf"/>
</dbReference>
<dbReference type="RefSeq" id="WP_075697638.1">
    <property type="nucleotide sequence ID" value="NZ_CP074128.1"/>
</dbReference>
<dbReference type="Gene3D" id="1.10.4080.10">
    <property type="entry name" value="ADP-ribosylation/Crystallin J1"/>
    <property type="match status" value="1"/>
</dbReference>
<dbReference type="Proteomes" id="UP000680706">
    <property type="component" value="Plasmid pAb134-02"/>
</dbReference>
<evidence type="ECO:0000313" key="1">
    <source>
        <dbReference type="EMBL" id="QUS58854.1"/>
    </source>
</evidence>
<dbReference type="InterPro" id="IPR005502">
    <property type="entry name" value="Ribosyl_crysJ1"/>
</dbReference>
<keyword evidence="2" id="KW-1185">Reference proteome</keyword>
<keyword evidence="1" id="KW-0614">Plasmid</keyword>
<reference evidence="1 2" key="1">
    <citation type="journal article" date="2021" name="Angew. Chem. Int. Ed. Engl.">
        <title>A novel family of nonribosomal peptides modulate collective behavior in Pseudovibrio bacteria isolated from marine sponges.</title>
        <authorList>
            <person name="Ioca L.P."/>
            <person name="Dai Y."/>
            <person name="Kunakom S."/>
            <person name="Diaz-Espinosa J."/>
            <person name="Krunic A."/>
            <person name="Crnkovic C.M."/>
            <person name="Orjala J."/>
            <person name="Sanchez L.M."/>
            <person name="Ferreira A.G."/>
            <person name="Berlinck R.G.S."/>
            <person name="Eustaquio A.S."/>
        </authorList>
    </citation>
    <scope>NUCLEOTIDE SEQUENCE [LARGE SCALE GENOMIC DNA]</scope>
    <source>
        <strain evidence="1 2">Ab134</strain>
        <plasmid evidence="1 2">pAb134-02</plasmid>
    </source>
</reference>
<proteinExistence type="predicted"/>